<dbReference type="Proteomes" id="UP000683360">
    <property type="component" value="Unassembled WGS sequence"/>
</dbReference>
<dbReference type="InterPro" id="IPR036465">
    <property type="entry name" value="vWFA_dom_sf"/>
</dbReference>
<feature type="chain" id="PRO_5035906222" evidence="1">
    <location>
        <begin position="24"/>
        <end position="354"/>
    </location>
</feature>
<keyword evidence="5" id="KW-1185">Reference proteome</keyword>
<keyword evidence="1" id="KW-0732">Signal</keyword>
<dbReference type="InterPro" id="IPR013694">
    <property type="entry name" value="VIT"/>
</dbReference>
<feature type="domain" description="VWFA" evidence="2">
    <location>
        <begin position="273"/>
        <end position="354"/>
    </location>
</feature>
<evidence type="ECO:0000256" key="1">
    <source>
        <dbReference type="SAM" id="SignalP"/>
    </source>
</evidence>
<reference evidence="4" key="1">
    <citation type="submission" date="2021-03" db="EMBL/GenBank/DDBJ databases">
        <authorList>
            <person name="Bekaert M."/>
        </authorList>
    </citation>
    <scope>NUCLEOTIDE SEQUENCE</scope>
</reference>
<dbReference type="EMBL" id="CAJPWZ010000402">
    <property type="protein sequence ID" value="CAG2192496.1"/>
    <property type="molecule type" value="Genomic_DNA"/>
</dbReference>
<dbReference type="OrthoDB" id="299997at2759"/>
<dbReference type="InterPro" id="IPR002035">
    <property type="entry name" value="VWF_A"/>
</dbReference>
<proteinExistence type="predicted"/>
<gene>
    <name evidence="4" type="ORF">MEDL_7658</name>
</gene>
<dbReference type="SUPFAM" id="SSF53300">
    <property type="entry name" value="vWA-like"/>
    <property type="match status" value="1"/>
</dbReference>
<evidence type="ECO:0000313" key="4">
    <source>
        <dbReference type="EMBL" id="CAG2192496.1"/>
    </source>
</evidence>
<organism evidence="4 5">
    <name type="scientific">Mytilus edulis</name>
    <name type="common">Blue mussel</name>
    <dbReference type="NCBI Taxonomy" id="6550"/>
    <lineage>
        <taxon>Eukaryota</taxon>
        <taxon>Metazoa</taxon>
        <taxon>Spiralia</taxon>
        <taxon>Lophotrochozoa</taxon>
        <taxon>Mollusca</taxon>
        <taxon>Bivalvia</taxon>
        <taxon>Autobranchia</taxon>
        <taxon>Pteriomorphia</taxon>
        <taxon>Mytilida</taxon>
        <taxon>Mytiloidea</taxon>
        <taxon>Mytilidae</taxon>
        <taxon>Mytilinae</taxon>
        <taxon>Mytilus</taxon>
    </lineage>
</organism>
<dbReference type="PANTHER" id="PTHR10338">
    <property type="entry name" value="INTER-ALPHA-TRYPSIN INHIBITOR HEAVY CHAIN FAMILY MEMBER"/>
    <property type="match status" value="1"/>
</dbReference>
<dbReference type="Pfam" id="PF08487">
    <property type="entry name" value="VIT"/>
    <property type="match status" value="1"/>
</dbReference>
<evidence type="ECO:0000313" key="5">
    <source>
        <dbReference type="Proteomes" id="UP000683360"/>
    </source>
</evidence>
<dbReference type="InterPro" id="IPR050934">
    <property type="entry name" value="ITIH"/>
</dbReference>
<dbReference type="AlphaFoldDB" id="A0A8S3Q6M8"/>
<sequence length="354" mass="40029">MDGTMIIHSLIVISFLNTQIVHSETQNPRIYYMHIKSDVKFRFATTLVISKVANSANASVEAHFEVTLPNAAFITEFVMEIDGQVYPGEINEKAKAKEKYDTAKEKGLSAGHVAQKPRHTNRFSVDVNVAAESIVTFNLTYQELLERVYEQYEHIIYVDPGQIVEDFQIDVYLQESRDITKVSVPPLRNDIISGTIEEKNAFAVIDRPTLKSATIHYAPTTDDQKQMSDQGISGLFVVQYDVQRKFDAGEVMVVDGYFVHFFAPEGLDPLPKDVLFILDVSGSMFGTKVAQQKSAMNSILKDLFEGDRFNIMLFDDDIDLWQQILMSANNKNKQNALQYVENMRTGGGKYIVKN</sequence>
<evidence type="ECO:0000259" key="2">
    <source>
        <dbReference type="PROSITE" id="PS50234"/>
    </source>
</evidence>
<evidence type="ECO:0000259" key="3">
    <source>
        <dbReference type="PROSITE" id="PS51468"/>
    </source>
</evidence>
<feature type="domain" description="VIT" evidence="3">
    <location>
        <begin position="14"/>
        <end position="143"/>
    </location>
</feature>
<dbReference type="SMART" id="SM00609">
    <property type="entry name" value="VIT"/>
    <property type="match status" value="1"/>
</dbReference>
<protein>
    <submittedName>
        <fullName evidence="4">Inter alpha-trypsin inhibitor, heavy chain 4</fullName>
    </submittedName>
</protein>
<comment type="caution">
    <text evidence="4">The sequence shown here is derived from an EMBL/GenBank/DDBJ whole genome shotgun (WGS) entry which is preliminary data.</text>
</comment>
<dbReference type="PROSITE" id="PS50234">
    <property type="entry name" value="VWFA"/>
    <property type="match status" value="1"/>
</dbReference>
<accession>A0A8S3Q6M8</accession>
<dbReference type="PANTHER" id="PTHR10338:SF108">
    <property type="entry name" value="INTER-ALPHA-TRYPSIN INHIBITOR HEAVY CHAIN H4-LIKE PROTEIN"/>
    <property type="match status" value="1"/>
</dbReference>
<feature type="signal peptide" evidence="1">
    <location>
        <begin position="1"/>
        <end position="23"/>
    </location>
</feature>
<dbReference type="Gene3D" id="3.40.50.410">
    <property type="entry name" value="von Willebrand factor, type A domain"/>
    <property type="match status" value="1"/>
</dbReference>
<dbReference type="Pfam" id="PF13768">
    <property type="entry name" value="VWA_3"/>
    <property type="match status" value="1"/>
</dbReference>
<name>A0A8S3Q6M8_MYTED</name>
<dbReference type="PROSITE" id="PS51468">
    <property type="entry name" value="VIT"/>
    <property type="match status" value="1"/>
</dbReference>